<dbReference type="InterPro" id="IPR050416">
    <property type="entry name" value="FAD-linked_Oxidoreductase"/>
</dbReference>
<dbReference type="InterPro" id="IPR036318">
    <property type="entry name" value="FAD-bd_PCMH-like_sf"/>
</dbReference>
<sequence length="555" mass="58048">MLLPAARSGSTLVLSPEARLCSFFLVGPLYPHNISLKNRGEQASILVVCLPTSLSVLRLNRGWTSEARPGPVLTVTHIILNLPRLAAASTTAADVCAQIASSVSSASSVYYALELLGNYAADIEHWASSSTQTSACTVEPGTTADVALILPLLGQTQTPFAVKGGGHTANPGFSSTTGVHISMTRFSDVSYHPSSGTVDIGAGLVWDDVYEALGPLGVNVVGGRVSGVGVAGFTLGGGYSWKTNQFGLTVDTVTAFELVFPNGTISSITAQTDSELFFALKGGGNNFGIVTKFTLQTHPQTQVWGGLITYTANVIPAVSAAIANFAANVSDPKAQIIPTFNFLLGQPGVSHLMFYDAPTPPAGIFDEFLAIPHLTKDVGTKDFLSLVTSAPSNATTGARGAFHTVALKNFSPTMMAAIINETVFWGAALTLAGASFVSYDVEPFLSTIYTHSTLPKAFPPDPSNAYIPLNLYYAWAPETSDDIIHNALLSSAAHLTAVALADGQEGVDTAPLYPNYAVAGTKLSRLYGSNVPEMQAVKARVDPGNVMGLAGGWKL</sequence>
<evidence type="ECO:0000259" key="5">
    <source>
        <dbReference type="PROSITE" id="PS51387"/>
    </source>
</evidence>
<protein>
    <recommendedName>
        <fullName evidence="5">FAD-binding PCMH-type domain-containing protein</fullName>
    </recommendedName>
</protein>
<organism evidence="6 7">
    <name type="scientific">Mycena chlorophos</name>
    <name type="common">Agaric fungus</name>
    <name type="synonym">Agaricus chlorophos</name>
    <dbReference type="NCBI Taxonomy" id="658473"/>
    <lineage>
        <taxon>Eukaryota</taxon>
        <taxon>Fungi</taxon>
        <taxon>Dikarya</taxon>
        <taxon>Basidiomycota</taxon>
        <taxon>Agaricomycotina</taxon>
        <taxon>Agaricomycetes</taxon>
        <taxon>Agaricomycetidae</taxon>
        <taxon>Agaricales</taxon>
        <taxon>Marasmiineae</taxon>
        <taxon>Mycenaceae</taxon>
        <taxon>Mycena</taxon>
    </lineage>
</organism>
<dbReference type="PROSITE" id="PS51387">
    <property type="entry name" value="FAD_PCMH"/>
    <property type="match status" value="1"/>
</dbReference>
<dbReference type="InterPro" id="IPR016167">
    <property type="entry name" value="FAD-bd_PCMH_sub1"/>
</dbReference>
<keyword evidence="2" id="KW-0285">Flavoprotein</keyword>
<keyword evidence="3" id="KW-0274">FAD</keyword>
<dbReference type="SUPFAM" id="SSF56176">
    <property type="entry name" value="FAD-binding/transporter-associated domain-like"/>
    <property type="match status" value="1"/>
</dbReference>
<evidence type="ECO:0000256" key="1">
    <source>
        <dbReference type="ARBA" id="ARBA00005466"/>
    </source>
</evidence>
<evidence type="ECO:0000256" key="4">
    <source>
        <dbReference type="ARBA" id="ARBA00023002"/>
    </source>
</evidence>
<accession>A0ABQ0LHY5</accession>
<reference evidence="6" key="1">
    <citation type="submission" date="2014-09" db="EMBL/GenBank/DDBJ databases">
        <title>Genome sequence of the luminous mushroom Mycena chlorophos for searching fungal bioluminescence genes.</title>
        <authorList>
            <person name="Tanaka Y."/>
            <person name="Kasuga D."/>
            <person name="Oba Y."/>
            <person name="Hase S."/>
            <person name="Sato K."/>
            <person name="Oba Y."/>
            <person name="Sakakibara Y."/>
        </authorList>
    </citation>
    <scope>NUCLEOTIDE SEQUENCE</scope>
</reference>
<dbReference type="Gene3D" id="3.40.462.20">
    <property type="match status" value="1"/>
</dbReference>
<gene>
    <name evidence="6" type="ORF">MCHLO_07925</name>
</gene>
<comment type="similarity">
    <text evidence="1">Belongs to the oxygen-dependent FAD-linked oxidoreductase family.</text>
</comment>
<dbReference type="InterPro" id="IPR016169">
    <property type="entry name" value="FAD-bd_PCMH_sub2"/>
</dbReference>
<dbReference type="InterPro" id="IPR006094">
    <property type="entry name" value="Oxid_FAD_bind_N"/>
</dbReference>
<proteinExistence type="inferred from homology"/>
<dbReference type="PANTHER" id="PTHR42973">
    <property type="entry name" value="BINDING OXIDOREDUCTASE, PUTATIVE (AFU_ORTHOLOGUE AFUA_1G17690)-RELATED"/>
    <property type="match status" value="1"/>
</dbReference>
<evidence type="ECO:0000256" key="3">
    <source>
        <dbReference type="ARBA" id="ARBA00022827"/>
    </source>
</evidence>
<dbReference type="EMBL" id="DF846599">
    <property type="protein sequence ID" value="GAT50717.1"/>
    <property type="molecule type" value="Genomic_DNA"/>
</dbReference>
<dbReference type="Gene3D" id="3.30.43.10">
    <property type="entry name" value="Uridine Diphospho-n-acetylenolpyruvylglucosamine Reductase, domain 2"/>
    <property type="match status" value="1"/>
</dbReference>
<evidence type="ECO:0000256" key="2">
    <source>
        <dbReference type="ARBA" id="ARBA00022630"/>
    </source>
</evidence>
<name>A0ABQ0LHY5_MYCCL</name>
<keyword evidence="4" id="KW-0560">Oxidoreductase</keyword>
<dbReference type="PANTHER" id="PTHR42973:SF13">
    <property type="entry name" value="FAD-BINDING PCMH-TYPE DOMAIN-CONTAINING PROTEIN"/>
    <property type="match status" value="1"/>
</dbReference>
<dbReference type="InterPro" id="IPR016166">
    <property type="entry name" value="FAD-bd_PCMH"/>
</dbReference>
<dbReference type="Pfam" id="PF01565">
    <property type="entry name" value="FAD_binding_4"/>
    <property type="match status" value="1"/>
</dbReference>
<evidence type="ECO:0000313" key="6">
    <source>
        <dbReference type="EMBL" id="GAT50717.1"/>
    </source>
</evidence>
<evidence type="ECO:0000313" key="7">
    <source>
        <dbReference type="Proteomes" id="UP000815677"/>
    </source>
</evidence>
<dbReference type="Proteomes" id="UP000815677">
    <property type="component" value="Unassembled WGS sequence"/>
</dbReference>
<feature type="domain" description="FAD-binding PCMH-type" evidence="5">
    <location>
        <begin position="130"/>
        <end position="300"/>
    </location>
</feature>
<dbReference type="Gene3D" id="3.30.465.10">
    <property type="match status" value="1"/>
</dbReference>
<keyword evidence="7" id="KW-1185">Reference proteome</keyword>